<dbReference type="Pfam" id="PF08447">
    <property type="entry name" value="PAS_3"/>
    <property type="match status" value="1"/>
</dbReference>
<evidence type="ECO:0000256" key="7">
    <source>
        <dbReference type="ARBA" id="ARBA00023012"/>
    </source>
</evidence>
<dbReference type="Proteomes" id="UP000247515">
    <property type="component" value="Unassembled WGS sequence"/>
</dbReference>
<feature type="domain" description="Histidine kinase" evidence="8">
    <location>
        <begin position="336"/>
        <end position="549"/>
    </location>
</feature>
<dbReference type="InterPro" id="IPR035965">
    <property type="entry name" value="PAS-like_dom_sf"/>
</dbReference>
<evidence type="ECO:0000313" key="12">
    <source>
        <dbReference type="Proteomes" id="UP000247515"/>
    </source>
</evidence>
<dbReference type="Gene3D" id="3.30.450.20">
    <property type="entry name" value="PAS domain"/>
    <property type="match status" value="2"/>
</dbReference>
<dbReference type="InterPro" id="IPR013656">
    <property type="entry name" value="PAS_4"/>
</dbReference>
<evidence type="ECO:0000256" key="6">
    <source>
        <dbReference type="ARBA" id="ARBA00022777"/>
    </source>
</evidence>
<keyword evidence="12" id="KW-1185">Reference proteome</keyword>
<dbReference type="SUPFAM" id="SSF55874">
    <property type="entry name" value="ATPase domain of HSP90 chaperone/DNA topoisomerase II/histidine kinase"/>
    <property type="match status" value="1"/>
</dbReference>
<dbReference type="InterPro" id="IPR003661">
    <property type="entry name" value="HisK_dim/P_dom"/>
</dbReference>
<dbReference type="FunFam" id="3.30.565.10:FF:000006">
    <property type="entry name" value="Sensor histidine kinase WalK"/>
    <property type="match status" value="1"/>
</dbReference>
<dbReference type="InterPro" id="IPR036097">
    <property type="entry name" value="HisK_dim/P_sf"/>
</dbReference>
<dbReference type="SMART" id="SM00387">
    <property type="entry name" value="HATPase_c"/>
    <property type="match status" value="1"/>
</dbReference>
<dbReference type="Pfam" id="PF02518">
    <property type="entry name" value="HATPase_c"/>
    <property type="match status" value="1"/>
</dbReference>
<evidence type="ECO:0000256" key="2">
    <source>
        <dbReference type="ARBA" id="ARBA00004429"/>
    </source>
</evidence>
<dbReference type="InterPro" id="IPR004358">
    <property type="entry name" value="Sig_transdc_His_kin-like_C"/>
</dbReference>
<evidence type="ECO:0000256" key="3">
    <source>
        <dbReference type="ARBA" id="ARBA00012438"/>
    </source>
</evidence>
<evidence type="ECO:0000313" key="9">
    <source>
        <dbReference type="EMBL" id="PXX18093.1"/>
    </source>
</evidence>
<dbReference type="SMART" id="SM00091">
    <property type="entry name" value="PAS"/>
    <property type="match status" value="2"/>
</dbReference>
<dbReference type="EMBL" id="FNZM01000006">
    <property type="protein sequence ID" value="SEJ59750.1"/>
    <property type="molecule type" value="Genomic_DNA"/>
</dbReference>
<dbReference type="GO" id="GO:0000155">
    <property type="term" value="F:phosphorelay sensor kinase activity"/>
    <property type="evidence" value="ECO:0007669"/>
    <property type="project" value="InterPro"/>
</dbReference>
<dbReference type="GO" id="GO:0005886">
    <property type="term" value="C:plasma membrane"/>
    <property type="evidence" value="ECO:0007669"/>
    <property type="project" value="UniProtKB-SubCell"/>
</dbReference>
<keyword evidence="7" id="KW-0902">Two-component regulatory system</keyword>
<dbReference type="InterPro" id="IPR003594">
    <property type="entry name" value="HATPase_dom"/>
</dbReference>
<gene>
    <name evidence="9" type="ORF">C7400_105155</name>
    <name evidence="10" type="ORF">SAMN05216550_106154</name>
</gene>
<dbReference type="InterPro" id="IPR050736">
    <property type="entry name" value="Sensor_HK_Regulatory"/>
</dbReference>
<dbReference type="Pfam" id="PF08448">
    <property type="entry name" value="PAS_4"/>
    <property type="match status" value="1"/>
</dbReference>
<dbReference type="InterPro" id="IPR036890">
    <property type="entry name" value="HATPase_C_sf"/>
</dbReference>
<organism evidence="10 11">
    <name type="scientific">Paraburkholderia tropica</name>
    <dbReference type="NCBI Taxonomy" id="92647"/>
    <lineage>
        <taxon>Bacteria</taxon>
        <taxon>Pseudomonadati</taxon>
        <taxon>Pseudomonadota</taxon>
        <taxon>Betaproteobacteria</taxon>
        <taxon>Burkholderiales</taxon>
        <taxon>Burkholderiaceae</taxon>
        <taxon>Paraburkholderia</taxon>
    </lineage>
</organism>
<dbReference type="PANTHER" id="PTHR43711:SF31">
    <property type="entry name" value="HISTIDINE KINASE"/>
    <property type="match status" value="1"/>
</dbReference>
<evidence type="ECO:0000256" key="5">
    <source>
        <dbReference type="ARBA" id="ARBA00022679"/>
    </source>
</evidence>
<evidence type="ECO:0000313" key="10">
    <source>
        <dbReference type="EMBL" id="SEJ59750.1"/>
    </source>
</evidence>
<dbReference type="SUPFAM" id="SSF55785">
    <property type="entry name" value="PYP-like sensor domain (PAS domain)"/>
    <property type="match status" value="2"/>
</dbReference>
<reference evidence="10 11" key="1">
    <citation type="submission" date="2016-10" db="EMBL/GenBank/DDBJ databases">
        <authorList>
            <person name="Varghese N."/>
            <person name="Submissions S."/>
        </authorList>
    </citation>
    <scope>NUCLEOTIDE SEQUENCE [LARGE SCALE GENOMIC DNA]</scope>
    <source>
        <strain evidence="10 11">LMG 22274</strain>
    </source>
</reference>
<evidence type="ECO:0000313" key="11">
    <source>
        <dbReference type="Proteomes" id="UP000183529"/>
    </source>
</evidence>
<evidence type="ECO:0000256" key="1">
    <source>
        <dbReference type="ARBA" id="ARBA00000085"/>
    </source>
</evidence>
<comment type="subcellular location">
    <subcellularLocation>
        <location evidence="2">Cell inner membrane</location>
        <topology evidence="2">Multi-pass membrane protein</topology>
    </subcellularLocation>
</comment>
<dbReference type="AlphaFoldDB" id="A0AAQ1JTW5"/>
<dbReference type="EC" id="2.7.13.3" evidence="3"/>
<sequence length="549" mass="60688">MTASAAPETGALLDVADIFEALPDAWLILDAEATVVAANRAYLALVACEREAIVGRSIYTINQAGSTAQREARRQWLESLLADGAPGESRLAPPIRYDLALGGNGALVPRYWQVRATLMRTARGEALYGLCVHDITERMEEEAREQRERAKLRSQARLRQVLVDEANEQLRMQQEQLQHALAFASVGAWELQTRTGVFTCNEQFKTLLGLPGVATITERRLFEELIDEEHRERVRSAFDAARHTDTPVEVDFRVTWPNRQRRWILLRATRPRGSETIEYSEQENAPPAAVSIIGLALDISMRKESELEHQAAAVTERAARERSEEATRAMDHFVAAVSHELRSPLGAIQSWATLLQRSADVAHMARAGTVIERNARQLALMVDDLLDSGAIATGKLSIELAPVDLGALAGNIAEDMRMRIEEKGVRLVADDLDSCVVMADEKRVRQVIWNLVSNALKFTEAGEITVSVRVHGEHAELCVRDTGRGIGADVLERIFERFYQAAGSGRVSGLGLGLWLARSIVRLHGGSIRAHSDGVGKGATFVVTMPRYR</sequence>
<dbReference type="CDD" id="cd00082">
    <property type="entry name" value="HisKA"/>
    <property type="match status" value="1"/>
</dbReference>
<dbReference type="Gene3D" id="1.10.287.130">
    <property type="match status" value="1"/>
</dbReference>
<keyword evidence="4" id="KW-0597">Phosphoprotein</keyword>
<comment type="catalytic activity">
    <reaction evidence="1">
        <text>ATP + protein L-histidine = ADP + protein N-phospho-L-histidine.</text>
        <dbReference type="EC" id="2.7.13.3"/>
    </reaction>
</comment>
<evidence type="ECO:0000256" key="4">
    <source>
        <dbReference type="ARBA" id="ARBA00022553"/>
    </source>
</evidence>
<dbReference type="InterPro" id="IPR005467">
    <property type="entry name" value="His_kinase_dom"/>
</dbReference>
<dbReference type="Proteomes" id="UP000183529">
    <property type="component" value="Unassembled WGS sequence"/>
</dbReference>
<dbReference type="Gene3D" id="3.30.565.10">
    <property type="entry name" value="Histidine kinase-like ATPase, C-terminal domain"/>
    <property type="match status" value="1"/>
</dbReference>
<dbReference type="PANTHER" id="PTHR43711">
    <property type="entry name" value="TWO-COMPONENT HISTIDINE KINASE"/>
    <property type="match status" value="1"/>
</dbReference>
<keyword evidence="5" id="KW-0808">Transferase</keyword>
<keyword evidence="6 10" id="KW-0418">Kinase</keyword>
<accession>A0AAQ1JTW5</accession>
<comment type="caution">
    <text evidence="10">The sequence shown here is derived from an EMBL/GenBank/DDBJ whole genome shotgun (WGS) entry which is preliminary data.</text>
</comment>
<evidence type="ECO:0000259" key="8">
    <source>
        <dbReference type="PROSITE" id="PS50109"/>
    </source>
</evidence>
<dbReference type="RefSeq" id="WP_074983199.1">
    <property type="nucleotide sequence ID" value="NZ_CADFGN010000006.1"/>
</dbReference>
<proteinExistence type="predicted"/>
<dbReference type="Pfam" id="PF00512">
    <property type="entry name" value="HisKA"/>
    <property type="match status" value="1"/>
</dbReference>
<dbReference type="InterPro" id="IPR013655">
    <property type="entry name" value="PAS_fold_3"/>
</dbReference>
<dbReference type="CDD" id="cd00130">
    <property type="entry name" value="PAS"/>
    <property type="match status" value="2"/>
</dbReference>
<dbReference type="SMART" id="SM00388">
    <property type="entry name" value="HisKA"/>
    <property type="match status" value="1"/>
</dbReference>
<dbReference type="EMBL" id="QJJV01000005">
    <property type="protein sequence ID" value="PXX18093.1"/>
    <property type="molecule type" value="Genomic_DNA"/>
</dbReference>
<dbReference type="PROSITE" id="PS50109">
    <property type="entry name" value="HIS_KIN"/>
    <property type="match status" value="1"/>
</dbReference>
<name>A0AAQ1JTW5_9BURK</name>
<reference evidence="9 12" key="2">
    <citation type="submission" date="2018-05" db="EMBL/GenBank/DDBJ databases">
        <title>Genomic Encyclopedia of Type Strains, Phase IV (KMG-V): Genome sequencing to study the core and pangenomes of soil and plant-associated prokaryotes.</title>
        <authorList>
            <person name="Whitman W."/>
        </authorList>
    </citation>
    <scope>NUCLEOTIDE SEQUENCE [LARGE SCALE GENOMIC DNA]</scope>
    <source>
        <strain evidence="9 12">SIr-6563</strain>
    </source>
</reference>
<dbReference type="SUPFAM" id="SSF47384">
    <property type="entry name" value="Homodimeric domain of signal transducing histidine kinase"/>
    <property type="match status" value="1"/>
</dbReference>
<dbReference type="PRINTS" id="PR00344">
    <property type="entry name" value="BCTRLSENSOR"/>
</dbReference>
<dbReference type="InterPro" id="IPR000014">
    <property type="entry name" value="PAS"/>
</dbReference>
<protein>
    <recommendedName>
        <fullName evidence="3">histidine kinase</fullName>
        <ecNumber evidence="3">2.7.13.3</ecNumber>
    </recommendedName>
</protein>